<comment type="similarity">
    <text evidence="1 12">Belongs to the peptidase S24 family.</text>
</comment>
<evidence type="ECO:0000256" key="2">
    <source>
        <dbReference type="ARBA" id="ARBA00022491"/>
    </source>
</evidence>
<dbReference type="GO" id="GO:0006281">
    <property type="term" value="P:DNA repair"/>
    <property type="evidence" value="ECO:0007669"/>
    <property type="project" value="UniProtKB-KW"/>
</dbReference>
<dbReference type="InterPro" id="IPR039418">
    <property type="entry name" value="LexA-like"/>
</dbReference>
<keyword evidence="10" id="KW-0234">DNA repair</keyword>
<accession>A0A4R2S9C8</accession>
<dbReference type="GO" id="GO:0045892">
    <property type="term" value="P:negative regulation of DNA-templated transcription"/>
    <property type="evidence" value="ECO:0007669"/>
    <property type="project" value="InterPro"/>
</dbReference>
<evidence type="ECO:0000256" key="8">
    <source>
        <dbReference type="ARBA" id="ARBA00023125"/>
    </source>
</evidence>
<dbReference type="InterPro" id="IPR050077">
    <property type="entry name" value="LexA_repressor"/>
</dbReference>
<name>A0A4R2S9C8_9FIRM</name>
<keyword evidence="9" id="KW-0804">Transcription</keyword>
<evidence type="ECO:0000256" key="5">
    <source>
        <dbReference type="ARBA" id="ARBA00022801"/>
    </source>
</evidence>
<dbReference type="EMBL" id="SLXT01000001">
    <property type="protein sequence ID" value="TCP69021.1"/>
    <property type="molecule type" value="Genomic_DNA"/>
</dbReference>
<sequence length="196" mass="22261">MIVLNSDFEIIEDIPSFDPHMLPSTLESFSYVDLKHGHTYVLERDRINKSELEITDKQEKTFYPASDTQQVIVYGNIAAGQPIHMNDVVEDSFHLPAQWFNPTDDLFMLKVRGDSMIDANIDDGDYVVIRKQNSANNRDIVAVSLDDDATLKRLVKMGDTILLMPENEKYEPIPIKSDQARILGVACAVVKRQDFS</sequence>
<dbReference type="PRINTS" id="PR00726">
    <property type="entry name" value="LEXASERPTASE"/>
</dbReference>
<dbReference type="GO" id="GO:0006260">
    <property type="term" value="P:DNA replication"/>
    <property type="evidence" value="ECO:0007669"/>
    <property type="project" value="UniProtKB-KW"/>
</dbReference>
<reference evidence="14 15" key="1">
    <citation type="submission" date="2019-03" db="EMBL/GenBank/DDBJ databases">
        <title>Genomic Encyclopedia of Type Strains, Phase IV (KMG-IV): sequencing the most valuable type-strain genomes for metagenomic binning, comparative biology and taxonomic classification.</title>
        <authorList>
            <person name="Goeker M."/>
        </authorList>
    </citation>
    <scope>NUCLEOTIDE SEQUENCE [LARGE SCALE GENOMIC DNA]</scope>
    <source>
        <strain evidence="14 15">DSM 11170</strain>
    </source>
</reference>
<dbReference type="NCBIfam" id="TIGR00498">
    <property type="entry name" value="lexA"/>
    <property type="match status" value="1"/>
</dbReference>
<dbReference type="GO" id="GO:0009432">
    <property type="term" value="P:SOS response"/>
    <property type="evidence" value="ECO:0007669"/>
    <property type="project" value="UniProtKB-KW"/>
</dbReference>
<evidence type="ECO:0000256" key="6">
    <source>
        <dbReference type="ARBA" id="ARBA00022813"/>
    </source>
</evidence>
<dbReference type="Gene3D" id="2.10.109.10">
    <property type="entry name" value="Umud Fragment, subunit A"/>
    <property type="match status" value="1"/>
</dbReference>
<dbReference type="AlphaFoldDB" id="A0A4R2S9C8"/>
<keyword evidence="3" id="KW-0235">DNA replication</keyword>
<organism evidence="14 15">
    <name type="scientific">Heliophilum fasciatum</name>
    <dbReference type="NCBI Taxonomy" id="35700"/>
    <lineage>
        <taxon>Bacteria</taxon>
        <taxon>Bacillati</taxon>
        <taxon>Bacillota</taxon>
        <taxon>Clostridia</taxon>
        <taxon>Eubacteriales</taxon>
        <taxon>Heliobacteriaceae</taxon>
        <taxon>Heliophilum</taxon>
    </lineage>
</organism>
<evidence type="ECO:0000259" key="13">
    <source>
        <dbReference type="Pfam" id="PF00717"/>
    </source>
</evidence>
<protein>
    <submittedName>
        <fullName evidence="14">SOS regulatory protein LexA</fullName>
    </submittedName>
</protein>
<keyword evidence="4" id="KW-0227">DNA damage</keyword>
<dbReference type="RefSeq" id="WP_243116744.1">
    <property type="nucleotide sequence ID" value="NZ_JAOQNU010000001.1"/>
</dbReference>
<dbReference type="SUPFAM" id="SSF51306">
    <property type="entry name" value="LexA/Signal peptidase"/>
    <property type="match status" value="1"/>
</dbReference>
<gene>
    <name evidence="14" type="ORF">EDD73_101189</name>
</gene>
<evidence type="ECO:0000256" key="12">
    <source>
        <dbReference type="RuleBase" id="RU003991"/>
    </source>
</evidence>
<evidence type="ECO:0000256" key="7">
    <source>
        <dbReference type="ARBA" id="ARBA00023015"/>
    </source>
</evidence>
<keyword evidence="7" id="KW-0805">Transcription regulation</keyword>
<dbReference type="Proteomes" id="UP000294813">
    <property type="component" value="Unassembled WGS sequence"/>
</dbReference>
<dbReference type="InterPro" id="IPR036286">
    <property type="entry name" value="LexA/Signal_pep-like_sf"/>
</dbReference>
<evidence type="ECO:0000256" key="1">
    <source>
        <dbReference type="ARBA" id="ARBA00007484"/>
    </source>
</evidence>
<keyword evidence="6 12" id="KW-0068">Autocatalytic cleavage</keyword>
<evidence type="ECO:0000313" key="15">
    <source>
        <dbReference type="Proteomes" id="UP000294813"/>
    </source>
</evidence>
<dbReference type="InterPro" id="IPR006200">
    <property type="entry name" value="LexA"/>
</dbReference>
<proteinExistence type="inferred from homology"/>
<evidence type="ECO:0000256" key="4">
    <source>
        <dbReference type="ARBA" id="ARBA00022763"/>
    </source>
</evidence>
<dbReference type="CDD" id="cd06529">
    <property type="entry name" value="S24_LexA-like"/>
    <property type="match status" value="1"/>
</dbReference>
<dbReference type="PANTHER" id="PTHR33516:SF2">
    <property type="entry name" value="LEXA REPRESSOR-RELATED"/>
    <property type="match status" value="1"/>
</dbReference>
<keyword evidence="5 12" id="KW-0378">Hydrolase</keyword>
<evidence type="ECO:0000256" key="11">
    <source>
        <dbReference type="ARBA" id="ARBA00023236"/>
    </source>
</evidence>
<keyword evidence="2" id="KW-0678">Repressor</keyword>
<evidence type="ECO:0000256" key="10">
    <source>
        <dbReference type="ARBA" id="ARBA00023204"/>
    </source>
</evidence>
<evidence type="ECO:0000256" key="3">
    <source>
        <dbReference type="ARBA" id="ARBA00022705"/>
    </source>
</evidence>
<keyword evidence="15" id="KW-1185">Reference proteome</keyword>
<dbReference type="GO" id="GO:0004252">
    <property type="term" value="F:serine-type endopeptidase activity"/>
    <property type="evidence" value="ECO:0007669"/>
    <property type="project" value="InterPro"/>
</dbReference>
<evidence type="ECO:0000313" key="14">
    <source>
        <dbReference type="EMBL" id="TCP69021.1"/>
    </source>
</evidence>
<dbReference type="InterPro" id="IPR006197">
    <property type="entry name" value="Peptidase_S24_LexA"/>
</dbReference>
<keyword evidence="8" id="KW-0238">DNA-binding</keyword>
<dbReference type="InterPro" id="IPR015927">
    <property type="entry name" value="Peptidase_S24_S26A/B/C"/>
</dbReference>
<evidence type="ECO:0000256" key="9">
    <source>
        <dbReference type="ARBA" id="ARBA00023163"/>
    </source>
</evidence>
<keyword evidence="11" id="KW-0742">SOS response</keyword>
<dbReference type="GO" id="GO:0003677">
    <property type="term" value="F:DNA binding"/>
    <property type="evidence" value="ECO:0007669"/>
    <property type="project" value="UniProtKB-KW"/>
</dbReference>
<comment type="caution">
    <text evidence="14">The sequence shown here is derived from an EMBL/GenBank/DDBJ whole genome shotgun (WGS) entry which is preliminary data.</text>
</comment>
<feature type="domain" description="Peptidase S24/S26A/S26B/S26C" evidence="13">
    <location>
        <begin position="73"/>
        <end position="187"/>
    </location>
</feature>
<dbReference type="PANTHER" id="PTHR33516">
    <property type="entry name" value="LEXA REPRESSOR"/>
    <property type="match status" value="1"/>
</dbReference>
<dbReference type="Pfam" id="PF00717">
    <property type="entry name" value="Peptidase_S24"/>
    <property type="match status" value="1"/>
</dbReference>